<evidence type="ECO:0000313" key="3">
    <source>
        <dbReference type="Proteomes" id="UP000707206"/>
    </source>
</evidence>
<organism evidence="2 3">
    <name type="scientific">Pelagihabitans pacificus</name>
    <dbReference type="NCBI Taxonomy" id="2696054"/>
    <lineage>
        <taxon>Bacteria</taxon>
        <taxon>Pseudomonadati</taxon>
        <taxon>Bacteroidota</taxon>
        <taxon>Flavobacteriia</taxon>
        <taxon>Flavobacteriales</taxon>
        <taxon>Flavobacteriaceae</taxon>
        <taxon>Pelagihabitans</taxon>
    </lineage>
</organism>
<comment type="caution">
    <text evidence="2">The sequence shown here is derived from an EMBL/GenBank/DDBJ whole genome shotgun (WGS) entry which is preliminary data.</text>
</comment>
<keyword evidence="1" id="KW-0812">Transmembrane</keyword>
<dbReference type="Proteomes" id="UP000707206">
    <property type="component" value="Unassembled WGS sequence"/>
</dbReference>
<keyword evidence="1" id="KW-0472">Membrane</keyword>
<gene>
    <name evidence="2" type="ORF">FK220_018500</name>
</gene>
<dbReference type="EMBL" id="VIKU02000007">
    <property type="protein sequence ID" value="NHF61351.1"/>
    <property type="molecule type" value="Genomic_DNA"/>
</dbReference>
<reference evidence="2" key="2">
    <citation type="submission" date="2020-03" db="EMBL/GenBank/DDBJ databases">
        <title>Flavobacteriaceae bacterium strain TP-CH-4, a member of the family Flavobacteriaceae isolated from a deep-sea seamount.</title>
        <authorList>
            <person name="Zhang D.-C."/>
        </authorList>
    </citation>
    <scope>NUCLEOTIDE SEQUENCE</scope>
    <source>
        <strain evidence="2">TP-CH-4</strain>
    </source>
</reference>
<dbReference type="AlphaFoldDB" id="A0A967ECM3"/>
<protein>
    <submittedName>
        <fullName evidence="2">Uncharacterized protein</fullName>
    </submittedName>
</protein>
<name>A0A967ECM3_9FLAO</name>
<keyword evidence="1" id="KW-1133">Transmembrane helix</keyword>
<sequence length="188" mass="21444">MKKKIGELFFQIIPVMIGVYLGFVVSNWSDDNQRRAQAYTLAQNLLSEINSNQSKLEKVIDYHKMLQDSSRYYSQPQSDIQNAHFFQGTQVLTLANSAYETGIQTGIINELPIDDIQAINQLYTLQNDYNDFGNLLMSGLLAKDFSDRAEDRRGIARFLSVSMTDVVIKETDLLETYGLVKERLMAVK</sequence>
<evidence type="ECO:0000256" key="1">
    <source>
        <dbReference type="SAM" id="Phobius"/>
    </source>
</evidence>
<evidence type="ECO:0000313" key="2">
    <source>
        <dbReference type="EMBL" id="NHF61351.1"/>
    </source>
</evidence>
<proteinExistence type="predicted"/>
<keyword evidence="3" id="KW-1185">Reference proteome</keyword>
<dbReference type="RefSeq" id="WP_152575849.1">
    <property type="nucleotide sequence ID" value="NZ_VIKU02000007.1"/>
</dbReference>
<feature type="transmembrane region" description="Helical" evidence="1">
    <location>
        <begin position="7"/>
        <end position="28"/>
    </location>
</feature>
<reference evidence="2" key="1">
    <citation type="submission" date="2019-07" db="EMBL/GenBank/DDBJ databases">
        <authorList>
            <person name="De-Chao Zhang Q."/>
        </authorList>
    </citation>
    <scope>NUCLEOTIDE SEQUENCE</scope>
    <source>
        <strain evidence="2">TP-CH-4</strain>
    </source>
</reference>
<accession>A0A967ECM3</accession>